<accession>A0A1H4MIM0</accession>
<proteinExistence type="inferred from homology"/>
<evidence type="ECO:0000313" key="11">
    <source>
        <dbReference type="Proteomes" id="UP000199183"/>
    </source>
</evidence>
<dbReference type="Proteomes" id="UP000199183">
    <property type="component" value="Unassembled WGS sequence"/>
</dbReference>
<evidence type="ECO:0000259" key="9">
    <source>
        <dbReference type="Pfam" id="PF09335"/>
    </source>
</evidence>
<keyword evidence="3" id="KW-1003">Cell membrane</keyword>
<protein>
    <submittedName>
        <fullName evidence="10">Membrane protein DedA, SNARE-associated domain</fullName>
    </submittedName>
</protein>
<evidence type="ECO:0000256" key="1">
    <source>
        <dbReference type="ARBA" id="ARBA00004651"/>
    </source>
</evidence>
<dbReference type="AlphaFoldDB" id="A0A1H4MIM0"/>
<dbReference type="PANTHER" id="PTHR42709">
    <property type="entry name" value="ALKALINE PHOSPHATASE LIKE PROTEIN"/>
    <property type="match status" value="1"/>
</dbReference>
<feature type="transmembrane region" description="Helical" evidence="8">
    <location>
        <begin position="7"/>
        <end position="27"/>
    </location>
</feature>
<evidence type="ECO:0000313" key="10">
    <source>
        <dbReference type="EMBL" id="SEB82182.1"/>
    </source>
</evidence>
<feature type="transmembrane region" description="Helical" evidence="8">
    <location>
        <begin position="142"/>
        <end position="164"/>
    </location>
</feature>
<keyword evidence="6 8" id="KW-0472">Membrane</keyword>
<gene>
    <name evidence="10" type="ORF">SAMN04489806_1867</name>
</gene>
<name>A0A1H4MIM0_9MICO</name>
<dbReference type="STRING" id="640635.SAMN04489806_1867"/>
<dbReference type="InterPro" id="IPR032816">
    <property type="entry name" value="VTT_dom"/>
</dbReference>
<dbReference type="PANTHER" id="PTHR42709:SF6">
    <property type="entry name" value="UNDECAPRENYL PHOSPHATE TRANSPORTER A"/>
    <property type="match status" value="1"/>
</dbReference>
<feature type="transmembrane region" description="Helical" evidence="8">
    <location>
        <begin position="170"/>
        <end position="191"/>
    </location>
</feature>
<sequence>MELVNELILQAVASPWLYLVMFAVAVIDGFFPPVPSETLLVAAAAVAVSAGGANLVLLAAVAAIGAAAGDNVAFSIGRAVGIRRFRWMRAPRIAASFAWAARRLDRNGTALILGARYIPIGRVAVNVSAGALGFSRRRFVPLSLLAGASWAVYSTSIGLLAGHLTREHPLLGAAIGVAVALAVGLIVDRVVRARRRRIERETGSAVPAASGREPVADTAGTP</sequence>
<feature type="region of interest" description="Disordered" evidence="7">
    <location>
        <begin position="202"/>
        <end position="222"/>
    </location>
</feature>
<feature type="domain" description="VTT" evidence="9">
    <location>
        <begin position="34"/>
        <end position="158"/>
    </location>
</feature>
<evidence type="ECO:0000256" key="3">
    <source>
        <dbReference type="ARBA" id="ARBA00022475"/>
    </source>
</evidence>
<organism evidence="10 11">
    <name type="scientific">Paramicrobacterium humi</name>
    <dbReference type="NCBI Taxonomy" id="640635"/>
    <lineage>
        <taxon>Bacteria</taxon>
        <taxon>Bacillati</taxon>
        <taxon>Actinomycetota</taxon>
        <taxon>Actinomycetes</taxon>
        <taxon>Micrococcales</taxon>
        <taxon>Microbacteriaceae</taxon>
        <taxon>Paramicrobacterium</taxon>
    </lineage>
</organism>
<comment type="similarity">
    <text evidence="2">Belongs to the DedA family.</text>
</comment>
<dbReference type="InterPro" id="IPR051311">
    <property type="entry name" value="DedA_domain"/>
</dbReference>
<dbReference type="EMBL" id="FNRY01000001">
    <property type="protein sequence ID" value="SEB82182.1"/>
    <property type="molecule type" value="Genomic_DNA"/>
</dbReference>
<keyword evidence="11" id="KW-1185">Reference proteome</keyword>
<evidence type="ECO:0000256" key="8">
    <source>
        <dbReference type="SAM" id="Phobius"/>
    </source>
</evidence>
<evidence type="ECO:0000256" key="6">
    <source>
        <dbReference type="ARBA" id="ARBA00023136"/>
    </source>
</evidence>
<dbReference type="OrthoDB" id="162303at2"/>
<evidence type="ECO:0000256" key="7">
    <source>
        <dbReference type="SAM" id="MobiDB-lite"/>
    </source>
</evidence>
<evidence type="ECO:0000256" key="5">
    <source>
        <dbReference type="ARBA" id="ARBA00022989"/>
    </source>
</evidence>
<dbReference type="GO" id="GO:0005886">
    <property type="term" value="C:plasma membrane"/>
    <property type="evidence" value="ECO:0007669"/>
    <property type="project" value="UniProtKB-SubCell"/>
</dbReference>
<feature type="transmembrane region" description="Helical" evidence="8">
    <location>
        <begin position="39"/>
        <end position="68"/>
    </location>
</feature>
<evidence type="ECO:0000256" key="4">
    <source>
        <dbReference type="ARBA" id="ARBA00022692"/>
    </source>
</evidence>
<dbReference type="RefSeq" id="WP_091183022.1">
    <property type="nucleotide sequence ID" value="NZ_FNRY01000001.1"/>
</dbReference>
<dbReference type="Pfam" id="PF09335">
    <property type="entry name" value="VTT_dom"/>
    <property type="match status" value="1"/>
</dbReference>
<evidence type="ECO:0000256" key="2">
    <source>
        <dbReference type="ARBA" id="ARBA00010792"/>
    </source>
</evidence>
<keyword evidence="5 8" id="KW-1133">Transmembrane helix</keyword>
<keyword evidence="4 8" id="KW-0812">Transmembrane</keyword>
<reference evidence="10 11" key="1">
    <citation type="submission" date="2016-10" db="EMBL/GenBank/DDBJ databases">
        <authorList>
            <person name="de Groot N.N."/>
        </authorList>
    </citation>
    <scope>NUCLEOTIDE SEQUENCE [LARGE SCALE GENOMIC DNA]</scope>
    <source>
        <strain evidence="10 11">DSM 21799</strain>
    </source>
</reference>
<comment type="subcellular location">
    <subcellularLocation>
        <location evidence="1">Cell membrane</location>
        <topology evidence="1">Multi-pass membrane protein</topology>
    </subcellularLocation>
</comment>